<comment type="caution">
    <text evidence="1">The sequence shown here is derived from an EMBL/GenBank/DDBJ whole genome shotgun (WGS) entry which is preliminary data.</text>
</comment>
<dbReference type="InterPro" id="IPR016907">
    <property type="entry name" value="UCP029033"/>
</dbReference>
<dbReference type="EMBL" id="NPZB01000001">
    <property type="protein sequence ID" value="PNS09339.1"/>
    <property type="molecule type" value="Genomic_DNA"/>
</dbReference>
<dbReference type="PANTHER" id="PTHR34387">
    <property type="entry name" value="SLR1258 PROTEIN"/>
    <property type="match status" value="1"/>
</dbReference>
<evidence type="ECO:0000313" key="1">
    <source>
        <dbReference type="EMBL" id="PNS09339.1"/>
    </source>
</evidence>
<dbReference type="AlphaFoldDB" id="A0A2K1Q2S4"/>
<dbReference type="InterPro" id="IPR052022">
    <property type="entry name" value="26kDa_periplasmic_antigen"/>
</dbReference>
<dbReference type="InterPro" id="IPR007497">
    <property type="entry name" value="SIMPL/DUF541"/>
</dbReference>
<name>A0A2K1Q2S4_9GAMM</name>
<evidence type="ECO:0000313" key="2">
    <source>
        <dbReference type="Proteomes" id="UP000236220"/>
    </source>
</evidence>
<proteinExistence type="predicted"/>
<dbReference type="PANTHER" id="PTHR34387:SF2">
    <property type="entry name" value="SLR1258 PROTEIN"/>
    <property type="match status" value="1"/>
</dbReference>
<dbReference type="Gene3D" id="3.30.70.2970">
    <property type="entry name" value="Protein of unknown function (DUF541), domain 2"/>
    <property type="match status" value="1"/>
</dbReference>
<dbReference type="OrthoDB" id="9806540at2"/>
<reference evidence="1 2" key="1">
    <citation type="submission" date="2017-08" db="EMBL/GenBank/DDBJ databases">
        <title>Lysobacter sylvestris genome.</title>
        <authorList>
            <person name="Zhang D.-C."/>
            <person name="Albuquerque L."/>
            <person name="Franca L."/>
            <person name="Froufe H.J.C."/>
            <person name="Barroso C."/>
            <person name="Egas C."/>
            <person name="Da Costa M."/>
            <person name="Margesin R."/>
        </authorList>
    </citation>
    <scope>NUCLEOTIDE SEQUENCE [LARGE SCALE GENOMIC DNA]</scope>
    <source>
        <strain evidence="1 2">AM20-91</strain>
    </source>
</reference>
<dbReference type="RefSeq" id="WP_103074397.1">
    <property type="nucleotide sequence ID" value="NZ_NPZB01000001.1"/>
</dbReference>
<gene>
    <name evidence="1" type="ORF">Lysil_0968</name>
</gene>
<keyword evidence="2" id="KW-1185">Reference proteome</keyword>
<organism evidence="1 2">
    <name type="scientific">Solilutibacter silvestris</name>
    <dbReference type="NCBI Taxonomy" id="1645665"/>
    <lineage>
        <taxon>Bacteria</taxon>
        <taxon>Pseudomonadati</taxon>
        <taxon>Pseudomonadota</taxon>
        <taxon>Gammaproteobacteria</taxon>
        <taxon>Lysobacterales</taxon>
        <taxon>Lysobacteraceae</taxon>
        <taxon>Solilutibacter</taxon>
    </lineage>
</organism>
<dbReference type="PIRSF" id="PIRSF029033">
    <property type="entry name" value="UCP029033"/>
    <property type="match status" value="1"/>
</dbReference>
<dbReference type="GO" id="GO:0006974">
    <property type="term" value="P:DNA damage response"/>
    <property type="evidence" value="ECO:0007669"/>
    <property type="project" value="TreeGrafter"/>
</dbReference>
<dbReference type="Proteomes" id="UP000236220">
    <property type="component" value="Unassembled WGS sequence"/>
</dbReference>
<sequence length="239" mass="25349">MQTRTILAATLVALGLAVGGWFVSQGLSGLRTGDRYVSVKGSAEKVVDADLVVWPLAHTVSGNDLGEVQHGLETHTAAIREFFKGAGFGDDEIVVAPANLEDRWAYAYGENKPPERYRYSTTVTLRTTKVAKAMDALRHSGDLLAKGVVLGGNGSGESAAPSGPVFDYTKLNDIKPALIAEATANARKSAEQFAKDSGARIGGIRTANQGVVDISNRDAGSPQVKKVRVVSTVEYFLKD</sequence>
<accession>A0A2K1Q2S4</accession>
<dbReference type="Pfam" id="PF04402">
    <property type="entry name" value="SIMPL"/>
    <property type="match status" value="1"/>
</dbReference>
<protein>
    <recommendedName>
        <fullName evidence="3">SIMPL domain-containing protein</fullName>
    </recommendedName>
</protein>
<evidence type="ECO:0008006" key="3">
    <source>
        <dbReference type="Google" id="ProtNLM"/>
    </source>
</evidence>